<feature type="disulfide bond" evidence="5">
    <location>
        <begin position="305"/>
        <end position="332"/>
    </location>
</feature>
<dbReference type="InterPro" id="IPR003582">
    <property type="entry name" value="ShKT_dom"/>
</dbReference>
<feature type="domain" description="Sushi" evidence="6">
    <location>
        <begin position="664"/>
        <end position="723"/>
    </location>
</feature>
<dbReference type="AlphaFoldDB" id="A0A6F9DUQ2"/>
<feature type="disulfide bond" evidence="5">
    <location>
        <begin position="694"/>
        <end position="721"/>
    </location>
</feature>
<dbReference type="EMBL" id="LR790871">
    <property type="protein sequence ID" value="CAB3266733.1"/>
    <property type="molecule type" value="mRNA"/>
</dbReference>
<dbReference type="Gene3D" id="2.20.28.230">
    <property type="match status" value="1"/>
</dbReference>
<evidence type="ECO:0000256" key="4">
    <source>
        <dbReference type="ARBA" id="ARBA00023180"/>
    </source>
</evidence>
<keyword evidence="2" id="KW-0677">Repeat</keyword>
<evidence type="ECO:0000256" key="1">
    <source>
        <dbReference type="ARBA" id="ARBA00022659"/>
    </source>
</evidence>
<keyword evidence="3 5" id="KW-1015">Disulfide bond</keyword>
<keyword evidence="4" id="KW-0325">Glycoprotein</keyword>
<dbReference type="Pfam" id="PF01549">
    <property type="entry name" value="ShK"/>
    <property type="match status" value="1"/>
</dbReference>
<dbReference type="PROSITE" id="PS50923">
    <property type="entry name" value="SUSHI"/>
    <property type="match status" value="6"/>
</dbReference>
<organism evidence="7">
    <name type="scientific">Phallusia mammillata</name>
    <dbReference type="NCBI Taxonomy" id="59560"/>
    <lineage>
        <taxon>Eukaryota</taxon>
        <taxon>Metazoa</taxon>
        <taxon>Chordata</taxon>
        <taxon>Tunicata</taxon>
        <taxon>Ascidiacea</taxon>
        <taxon>Phlebobranchia</taxon>
        <taxon>Ascidiidae</taxon>
        <taxon>Phallusia</taxon>
    </lineage>
</organism>
<keyword evidence="1 5" id="KW-0768">Sushi</keyword>
<comment type="caution">
    <text evidence="5">Lacks conserved residue(s) required for the propagation of feature annotation.</text>
</comment>
<dbReference type="InterPro" id="IPR000436">
    <property type="entry name" value="Sushi_SCR_CCP_dom"/>
</dbReference>
<dbReference type="Gene3D" id="2.10.70.10">
    <property type="entry name" value="Complement Module, domain 1"/>
    <property type="match status" value="7"/>
</dbReference>
<gene>
    <name evidence="7" type="primary">Svep1-013</name>
</gene>
<protein>
    <submittedName>
        <fullName evidence="7">Sushi, von Willebrand factor type A, EGF and pentraxin domain-containing protein 1</fullName>
    </submittedName>
</protein>
<sequence>MPTIPSDGSNSPTGTTHSAGTTVTYKCDEGYTLVGPESNTCLLNDTWTENTAPVCMQNCPDPPTSSDLLVSPNSPYVLDDVVMYSCVNQAAVPSVMYNLCQSPAGSLEWAVQDAPTCSDADSCGPPPMIASDGINPENRDYADGSVVRYQCNPRRRLLGSDFNGCTDGTWTDAAPRCIQECKDFQDCTIIVDYDYCSNTQYTLISEEYCRKSCNVCTTCGAPPAGDGVSVAPAGPYVQGQQVNYTCASGDLSYTVNLCLDDGTWLFEQEPTCSETDCNNLPTNPDLINTPSGSAHNNGVVVTYSCPEGFLQLPPYNNTCSGGAWSEGEAGQCLKLCSDPSPVGSFLTVSSVDFPIELEPYKDLITNTVVGITYNFNCTGGRLEGAASITCLSNGSYSAEQPVCVPDCTDLPTNPNLINTPSGTGHNNDTVVIYTCPDDFVQVPPFNNTCEGGAWTEPDAGKCLKICPVPELGAFLAVFADLPIELMVYANYITELVSGVTVHFGCTGGRLQGASSATCLENGTFSAEVPVCVPDCPNMPTDPNGFNTPDGTAHNNGTVVNYNCTEEYTLVPPLSNACVGGNWNESEAGKCLRRCDDIFIGEVDQLLNGFFVIPEDVMEYAQFLAGAVAGVGINFNCSNGNLLGASSTVCQQNGTWSENLPECLADCGPPQLGNDLELVTTPAAFTEGVMVQYQCKNGADIGNVISTCQADASWSLTVLPSCGP</sequence>
<accession>A0A6F9DUQ2</accession>
<name>A0A6F9DUQ2_9ASCI</name>
<feature type="disulfide bond" evidence="5">
    <location>
        <begin position="563"/>
        <end position="590"/>
    </location>
</feature>
<feature type="domain" description="Sushi" evidence="6">
    <location>
        <begin position="275"/>
        <end position="334"/>
    </location>
</feature>
<dbReference type="PANTHER" id="PTHR19325">
    <property type="entry name" value="COMPLEMENT COMPONENT-RELATED SUSHI DOMAIN-CONTAINING"/>
    <property type="match status" value="1"/>
</dbReference>
<dbReference type="PANTHER" id="PTHR19325:SF575">
    <property type="entry name" value="LOCOMOTION-RELATED PROTEIN HIKARU GENKI"/>
    <property type="match status" value="1"/>
</dbReference>
<dbReference type="Pfam" id="PF00084">
    <property type="entry name" value="Sushi"/>
    <property type="match status" value="2"/>
</dbReference>
<feature type="domain" description="Sushi" evidence="6">
    <location>
        <begin position="1"/>
        <end position="57"/>
    </location>
</feature>
<dbReference type="InterPro" id="IPR050350">
    <property type="entry name" value="Compl-Cell_Adhes-Reg"/>
</dbReference>
<dbReference type="SMART" id="SM00032">
    <property type="entry name" value="CCP"/>
    <property type="match status" value="11"/>
</dbReference>
<feature type="domain" description="Sushi" evidence="6">
    <location>
        <begin position="217"/>
        <end position="274"/>
    </location>
</feature>
<dbReference type="CDD" id="cd00033">
    <property type="entry name" value="CCP"/>
    <property type="match status" value="4"/>
</dbReference>
<dbReference type="SUPFAM" id="SSF57535">
    <property type="entry name" value="Complement control module/SCR domain"/>
    <property type="match status" value="10"/>
</dbReference>
<evidence type="ECO:0000259" key="6">
    <source>
        <dbReference type="PROSITE" id="PS50923"/>
    </source>
</evidence>
<evidence type="ECO:0000256" key="2">
    <source>
        <dbReference type="ARBA" id="ARBA00022737"/>
    </source>
</evidence>
<proteinExistence type="evidence at transcript level"/>
<evidence type="ECO:0000313" key="7">
    <source>
        <dbReference type="EMBL" id="CAB3266733.1"/>
    </source>
</evidence>
<evidence type="ECO:0000256" key="3">
    <source>
        <dbReference type="ARBA" id="ARBA00023157"/>
    </source>
</evidence>
<feature type="domain" description="Sushi" evidence="6">
    <location>
        <begin position="533"/>
        <end position="592"/>
    </location>
</feature>
<dbReference type="InterPro" id="IPR035976">
    <property type="entry name" value="Sushi/SCR/CCP_sf"/>
</dbReference>
<evidence type="ECO:0000256" key="5">
    <source>
        <dbReference type="PROSITE-ProRule" id="PRU00302"/>
    </source>
</evidence>
<reference evidence="7" key="1">
    <citation type="submission" date="2020-04" db="EMBL/GenBank/DDBJ databases">
        <authorList>
            <person name="Neveu A P."/>
        </authorList>
    </citation>
    <scope>NUCLEOTIDE SEQUENCE</scope>
    <source>
        <tissue evidence="7">Whole embryo</tissue>
    </source>
</reference>
<feature type="domain" description="Sushi" evidence="6">
    <location>
        <begin position="121"/>
        <end position="179"/>
    </location>
</feature>
<dbReference type="SMART" id="SM00254">
    <property type="entry name" value="ShKT"/>
    <property type="match status" value="1"/>
</dbReference>